<dbReference type="SUPFAM" id="SSF56112">
    <property type="entry name" value="Protein kinase-like (PK-like)"/>
    <property type="match status" value="1"/>
</dbReference>
<dbReference type="PROSITE" id="PS50011">
    <property type="entry name" value="PROTEIN_KINASE_DOM"/>
    <property type="match status" value="1"/>
</dbReference>
<dbReference type="PROSITE" id="PS00107">
    <property type="entry name" value="PROTEIN_KINASE_ATP"/>
    <property type="match status" value="1"/>
</dbReference>
<evidence type="ECO:0000256" key="3">
    <source>
        <dbReference type="PROSITE-ProRule" id="PRU10141"/>
    </source>
</evidence>
<feature type="domain" description="Protein kinase" evidence="5">
    <location>
        <begin position="80"/>
        <end position="366"/>
    </location>
</feature>
<dbReference type="CDD" id="cd14008">
    <property type="entry name" value="STKc_LKB1_CaMKK"/>
    <property type="match status" value="1"/>
</dbReference>
<dbReference type="EMBL" id="JADGIZ020000019">
    <property type="protein sequence ID" value="KAL2916047.1"/>
    <property type="molecule type" value="Genomic_DNA"/>
</dbReference>
<dbReference type="Pfam" id="PF00069">
    <property type="entry name" value="Pkinase"/>
    <property type="match status" value="1"/>
</dbReference>
<feature type="binding site" evidence="3">
    <location>
        <position position="109"/>
    </location>
    <ligand>
        <name>ATP</name>
        <dbReference type="ChEBI" id="CHEBI:30616"/>
    </ligand>
</feature>
<keyword evidence="2 3" id="KW-0067">ATP-binding</keyword>
<comment type="caution">
    <text evidence="6">The sequence shown here is derived from an EMBL/GenBank/DDBJ whole genome shotgun (WGS) entry which is preliminary data.</text>
</comment>
<organism evidence="6 7">
    <name type="scientific">Polyrhizophydium stewartii</name>
    <dbReference type="NCBI Taxonomy" id="2732419"/>
    <lineage>
        <taxon>Eukaryota</taxon>
        <taxon>Fungi</taxon>
        <taxon>Fungi incertae sedis</taxon>
        <taxon>Chytridiomycota</taxon>
        <taxon>Chytridiomycota incertae sedis</taxon>
        <taxon>Chytridiomycetes</taxon>
        <taxon>Rhizophydiales</taxon>
        <taxon>Rhizophydiales incertae sedis</taxon>
        <taxon>Polyrhizophydium</taxon>
    </lineage>
</organism>
<dbReference type="InterPro" id="IPR017441">
    <property type="entry name" value="Protein_kinase_ATP_BS"/>
</dbReference>
<dbReference type="InterPro" id="IPR000719">
    <property type="entry name" value="Prot_kinase_dom"/>
</dbReference>
<proteinExistence type="predicted"/>
<evidence type="ECO:0000313" key="7">
    <source>
        <dbReference type="Proteomes" id="UP001527925"/>
    </source>
</evidence>
<accession>A0ABR4N969</accession>
<dbReference type="PANTHER" id="PTHR24346:SF77">
    <property type="entry name" value="SERINE THREONINE PROTEIN KINASE"/>
    <property type="match status" value="1"/>
</dbReference>
<keyword evidence="1 3" id="KW-0547">Nucleotide-binding</keyword>
<dbReference type="SMART" id="SM00220">
    <property type="entry name" value="S_TKc"/>
    <property type="match status" value="1"/>
</dbReference>
<reference evidence="6 7" key="1">
    <citation type="submission" date="2023-09" db="EMBL/GenBank/DDBJ databases">
        <title>Pangenome analysis of Batrachochytrium dendrobatidis and related Chytrids.</title>
        <authorList>
            <person name="Yacoub M.N."/>
            <person name="Stajich J.E."/>
            <person name="James T.Y."/>
        </authorList>
    </citation>
    <scope>NUCLEOTIDE SEQUENCE [LARGE SCALE GENOMIC DNA]</scope>
    <source>
        <strain evidence="6 7">JEL0888</strain>
    </source>
</reference>
<name>A0ABR4N969_9FUNG</name>
<evidence type="ECO:0000259" key="5">
    <source>
        <dbReference type="PROSITE" id="PS50011"/>
    </source>
</evidence>
<gene>
    <name evidence="6" type="ORF">HK105_204471</name>
</gene>
<evidence type="ECO:0000256" key="2">
    <source>
        <dbReference type="ARBA" id="ARBA00022840"/>
    </source>
</evidence>
<dbReference type="InterPro" id="IPR011009">
    <property type="entry name" value="Kinase-like_dom_sf"/>
</dbReference>
<feature type="compositionally biased region" description="Basic and acidic residues" evidence="4">
    <location>
        <begin position="21"/>
        <end position="30"/>
    </location>
</feature>
<evidence type="ECO:0000256" key="4">
    <source>
        <dbReference type="SAM" id="MobiDB-lite"/>
    </source>
</evidence>
<dbReference type="Gene3D" id="1.10.510.10">
    <property type="entry name" value="Transferase(Phosphotransferase) domain 1"/>
    <property type="match status" value="1"/>
</dbReference>
<keyword evidence="7" id="KW-1185">Reference proteome</keyword>
<dbReference type="Proteomes" id="UP001527925">
    <property type="component" value="Unassembled WGS sequence"/>
</dbReference>
<sequence>MPQRKTTRQPKTIGLSLIKRSKSEEFDRKATSHAPRHQRNASTHQRIVETSVIYSKEETLATVISPWGDAERAQGHVNQYHILKDIGTGSYGRVVLVRSDQTGLYYACKIISKSRLRRKFRFMPAQPGGPSLPATQKTCIDDEIMATIKREVAVLKKLSMHPNIVNLVEVLDDAKEDNIYMIFDLCEYGPVMEITIGQPARPFSEELARKYFRDVVLGLEYLHYKRIIHRDLKPENLLRTAENVVQIGDFGISHMFDEGDDEEGMPNNKNGSPLYCPPEACLGETRKLNGKSLDIWSLGVTLYCFVHGRCPWEDESVVELCRMIVNESFAVSDTLSDTLKDLLYRMMEKNPKNRIQLPQIKVHAWVTNNGKEPMMSTDENCVFEDVTEEEVAQAFRPAMMFVNKIMSKFKSSQDYEDA</sequence>
<evidence type="ECO:0000256" key="1">
    <source>
        <dbReference type="ARBA" id="ARBA00022741"/>
    </source>
</evidence>
<evidence type="ECO:0000313" key="6">
    <source>
        <dbReference type="EMBL" id="KAL2916047.1"/>
    </source>
</evidence>
<protein>
    <recommendedName>
        <fullName evidence="5">Protein kinase domain-containing protein</fullName>
    </recommendedName>
</protein>
<dbReference type="PANTHER" id="PTHR24346">
    <property type="entry name" value="MAP/MICROTUBULE AFFINITY-REGULATING KINASE"/>
    <property type="match status" value="1"/>
</dbReference>
<feature type="region of interest" description="Disordered" evidence="4">
    <location>
        <begin position="21"/>
        <end position="43"/>
    </location>
</feature>